<organism evidence="1 2">
    <name type="scientific">Trifolium medium</name>
    <dbReference type="NCBI Taxonomy" id="97028"/>
    <lineage>
        <taxon>Eukaryota</taxon>
        <taxon>Viridiplantae</taxon>
        <taxon>Streptophyta</taxon>
        <taxon>Embryophyta</taxon>
        <taxon>Tracheophyta</taxon>
        <taxon>Spermatophyta</taxon>
        <taxon>Magnoliopsida</taxon>
        <taxon>eudicotyledons</taxon>
        <taxon>Gunneridae</taxon>
        <taxon>Pentapetalae</taxon>
        <taxon>rosids</taxon>
        <taxon>fabids</taxon>
        <taxon>Fabales</taxon>
        <taxon>Fabaceae</taxon>
        <taxon>Papilionoideae</taxon>
        <taxon>50 kb inversion clade</taxon>
        <taxon>NPAAA clade</taxon>
        <taxon>Hologalegina</taxon>
        <taxon>IRL clade</taxon>
        <taxon>Trifolieae</taxon>
        <taxon>Trifolium</taxon>
    </lineage>
</organism>
<protein>
    <submittedName>
        <fullName evidence="1">Uncharacterized protein</fullName>
    </submittedName>
</protein>
<evidence type="ECO:0000313" key="2">
    <source>
        <dbReference type="Proteomes" id="UP000265520"/>
    </source>
</evidence>
<accession>A0A392UYT7</accession>
<name>A0A392UYT7_9FABA</name>
<dbReference type="AlphaFoldDB" id="A0A392UYT7"/>
<dbReference type="Proteomes" id="UP000265520">
    <property type="component" value="Unassembled WGS sequence"/>
</dbReference>
<keyword evidence="2" id="KW-1185">Reference proteome</keyword>
<proteinExistence type="predicted"/>
<sequence>HVPAGSGTGATRTAVWRNAPWFLCVLGFLLVPAQRARVVGATHSRCWGCPVFFWFLRCARGSAV</sequence>
<dbReference type="EMBL" id="LXQA010986366">
    <property type="protein sequence ID" value="MCI80031.1"/>
    <property type="molecule type" value="Genomic_DNA"/>
</dbReference>
<feature type="non-terminal residue" evidence="1">
    <location>
        <position position="1"/>
    </location>
</feature>
<evidence type="ECO:0000313" key="1">
    <source>
        <dbReference type="EMBL" id="MCI80031.1"/>
    </source>
</evidence>
<comment type="caution">
    <text evidence="1">The sequence shown here is derived from an EMBL/GenBank/DDBJ whole genome shotgun (WGS) entry which is preliminary data.</text>
</comment>
<reference evidence="1 2" key="1">
    <citation type="journal article" date="2018" name="Front. Plant Sci.">
        <title>Red Clover (Trifolium pratense) and Zigzag Clover (T. medium) - A Picture of Genomic Similarities and Differences.</title>
        <authorList>
            <person name="Dluhosova J."/>
            <person name="Istvanek J."/>
            <person name="Nedelnik J."/>
            <person name="Repkova J."/>
        </authorList>
    </citation>
    <scope>NUCLEOTIDE SEQUENCE [LARGE SCALE GENOMIC DNA]</scope>
    <source>
        <strain evidence="2">cv. 10/8</strain>
        <tissue evidence="1">Leaf</tissue>
    </source>
</reference>